<dbReference type="EMBL" id="VXIV02003314">
    <property type="protein sequence ID" value="KAF6018377.1"/>
    <property type="molecule type" value="Genomic_DNA"/>
</dbReference>
<proteinExistence type="predicted"/>
<sequence>MFNLQSGRLVNQQQQPQLVYSKGLGNTALISAVDQTQQTNLNIAPKQLVLIAASTSTPTLTQHTVRPQQRHAALPSGVTLVAAPPSQPQNILQLASTTTSATSSKLTPDVSSSAPPPAASTTAAPAPTIIAGMLPTTAADGTVTYVPIQLTASKPNITNVLPASTRQLYSTTTTSATVLPTSTNSSTQLTIPFSATNTAGGLTFVIPQATSNTSMGVTPLPRTIQLVASPHSQPSQFVAVAPAQSPSVQLSHASRPGETTTTTTKS</sequence>
<comment type="caution">
    <text evidence="2">The sequence shown here is derived from an EMBL/GenBank/DDBJ whole genome shotgun (WGS) entry which is preliminary data.</text>
</comment>
<evidence type="ECO:0000256" key="1">
    <source>
        <dbReference type="SAM" id="MobiDB-lite"/>
    </source>
</evidence>
<dbReference type="Proteomes" id="UP000593567">
    <property type="component" value="Unassembled WGS sequence"/>
</dbReference>
<protein>
    <submittedName>
        <fullName evidence="2">Uncharacterized protein</fullName>
    </submittedName>
</protein>
<feature type="region of interest" description="Disordered" evidence="1">
    <location>
        <begin position="242"/>
        <end position="266"/>
    </location>
</feature>
<evidence type="ECO:0000313" key="3">
    <source>
        <dbReference type="Proteomes" id="UP000593567"/>
    </source>
</evidence>
<name>A0A7J7IXV3_BUGNE</name>
<feature type="region of interest" description="Disordered" evidence="1">
    <location>
        <begin position="95"/>
        <end position="123"/>
    </location>
</feature>
<reference evidence="2" key="1">
    <citation type="submission" date="2020-06" db="EMBL/GenBank/DDBJ databases">
        <title>Draft genome of Bugula neritina, a colonial animal packing powerful symbionts and potential medicines.</title>
        <authorList>
            <person name="Rayko M."/>
        </authorList>
    </citation>
    <scope>NUCLEOTIDE SEQUENCE [LARGE SCALE GENOMIC DNA]</scope>
    <source>
        <strain evidence="2">Kwan_BN1</strain>
    </source>
</reference>
<dbReference type="AlphaFoldDB" id="A0A7J7IXV3"/>
<feature type="compositionally biased region" description="Polar residues" evidence="1">
    <location>
        <begin position="244"/>
        <end position="266"/>
    </location>
</feature>
<organism evidence="2 3">
    <name type="scientific">Bugula neritina</name>
    <name type="common">Brown bryozoan</name>
    <name type="synonym">Sertularia neritina</name>
    <dbReference type="NCBI Taxonomy" id="10212"/>
    <lineage>
        <taxon>Eukaryota</taxon>
        <taxon>Metazoa</taxon>
        <taxon>Spiralia</taxon>
        <taxon>Lophotrochozoa</taxon>
        <taxon>Bryozoa</taxon>
        <taxon>Gymnolaemata</taxon>
        <taxon>Cheilostomatida</taxon>
        <taxon>Flustrina</taxon>
        <taxon>Buguloidea</taxon>
        <taxon>Bugulidae</taxon>
        <taxon>Bugula</taxon>
    </lineage>
</organism>
<gene>
    <name evidence="2" type="ORF">EB796_023313</name>
</gene>
<keyword evidence="3" id="KW-1185">Reference proteome</keyword>
<feature type="compositionally biased region" description="Low complexity" evidence="1">
    <location>
        <begin position="95"/>
        <end position="104"/>
    </location>
</feature>
<accession>A0A7J7IXV3</accession>
<evidence type="ECO:0000313" key="2">
    <source>
        <dbReference type="EMBL" id="KAF6018377.1"/>
    </source>
</evidence>